<evidence type="ECO:0000313" key="8">
    <source>
        <dbReference type="EMBL" id="CAH1959007.1"/>
    </source>
</evidence>
<feature type="transmembrane region" description="Helical" evidence="6">
    <location>
        <begin position="247"/>
        <end position="268"/>
    </location>
</feature>
<evidence type="ECO:0000256" key="3">
    <source>
        <dbReference type="ARBA" id="ARBA00022692"/>
    </source>
</evidence>
<feature type="domain" description="Phosphatidic acid phosphatase type 2/haloperoxidase" evidence="7">
    <location>
        <begin position="148"/>
        <end position="293"/>
    </location>
</feature>
<protein>
    <recommendedName>
        <fullName evidence="7">Phosphatidic acid phosphatase type 2/haloperoxidase domain-containing protein</fullName>
    </recommendedName>
</protein>
<dbReference type="GO" id="GO:0008195">
    <property type="term" value="F:phosphatidate phosphatase activity"/>
    <property type="evidence" value="ECO:0007669"/>
    <property type="project" value="TreeGrafter"/>
</dbReference>
<organism evidence="8 9">
    <name type="scientific">Acanthoscelides obtectus</name>
    <name type="common">Bean weevil</name>
    <name type="synonym">Bruchus obtectus</name>
    <dbReference type="NCBI Taxonomy" id="200917"/>
    <lineage>
        <taxon>Eukaryota</taxon>
        <taxon>Metazoa</taxon>
        <taxon>Ecdysozoa</taxon>
        <taxon>Arthropoda</taxon>
        <taxon>Hexapoda</taxon>
        <taxon>Insecta</taxon>
        <taxon>Pterygota</taxon>
        <taxon>Neoptera</taxon>
        <taxon>Endopterygota</taxon>
        <taxon>Coleoptera</taxon>
        <taxon>Polyphaga</taxon>
        <taxon>Cucujiformia</taxon>
        <taxon>Chrysomeloidea</taxon>
        <taxon>Chrysomelidae</taxon>
        <taxon>Bruchinae</taxon>
        <taxon>Bruchini</taxon>
        <taxon>Acanthoscelides</taxon>
    </lineage>
</organism>
<dbReference type="OrthoDB" id="8907274at2759"/>
<dbReference type="InterPro" id="IPR036938">
    <property type="entry name" value="PAP2/HPO_sf"/>
</dbReference>
<keyword evidence="4 6" id="KW-1133">Transmembrane helix</keyword>
<dbReference type="GO" id="GO:0007165">
    <property type="term" value="P:signal transduction"/>
    <property type="evidence" value="ECO:0007669"/>
    <property type="project" value="TreeGrafter"/>
</dbReference>
<feature type="transmembrane region" description="Helical" evidence="6">
    <location>
        <begin position="144"/>
        <end position="162"/>
    </location>
</feature>
<keyword evidence="9" id="KW-1185">Reference proteome</keyword>
<gene>
    <name evidence="8" type="ORF">ACAOBT_LOCUS2965</name>
</gene>
<evidence type="ECO:0000256" key="1">
    <source>
        <dbReference type="ARBA" id="ARBA00004141"/>
    </source>
</evidence>
<dbReference type="PANTHER" id="PTHR10165">
    <property type="entry name" value="LIPID PHOSPHATE PHOSPHATASE"/>
    <property type="match status" value="1"/>
</dbReference>
<feature type="transmembrane region" description="Helical" evidence="6">
    <location>
        <begin position="216"/>
        <end position="235"/>
    </location>
</feature>
<dbReference type="SUPFAM" id="SSF48317">
    <property type="entry name" value="Acid phosphatase/Vanadium-dependent haloperoxidase"/>
    <property type="match status" value="1"/>
</dbReference>
<proteinExistence type="inferred from homology"/>
<dbReference type="EMBL" id="CAKOFQ010006680">
    <property type="protein sequence ID" value="CAH1959007.1"/>
    <property type="molecule type" value="Genomic_DNA"/>
</dbReference>
<feature type="transmembrane region" description="Helical" evidence="6">
    <location>
        <begin position="107"/>
        <end position="132"/>
    </location>
</feature>
<keyword evidence="5 6" id="KW-0472">Membrane</keyword>
<evidence type="ECO:0000256" key="4">
    <source>
        <dbReference type="ARBA" id="ARBA00022989"/>
    </source>
</evidence>
<dbReference type="Gene3D" id="1.20.144.10">
    <property type="entry name" value="Phosphatidic acid phosphatase type 2/haloperoxidase"/>
    <property type="match status" value="1"/>
</dbReference>
<feature type="transmembrane region" description="Helical" evidence="6">
    <location>
        <begin position="274"/>
        <end position="296"/>
    </location>
</feature>
<dbReference type="GO" id="GO:0006644">
    <property type="term" value="P:phospholipid metabolic process"/>
    <property type="evidence" value="ECO:0007669"/>
    <property type="project" value="InterPro"/>
</dbReference>
<dbReference type="InterPro" id="IPR000326">
    <property type="entry name" value="PAP2/HPO"/>
</dbReference>
<dbReference type="Proteomes" id="UP001152888">
    <property type="component" value="Unassembled WGS sequence"/>
</dbReference>
<evidence type="ECO:0000256" key="6">
    <source>
        <dbReference type="SAM" id="Phobius"/>
    </source>
</evidence>
<evidence type="ECO:0000256" key="2">
    <source>
        <dbReference type="ARBA" id="ARBA00008816"/>
    </source>
</evidence>
<comment type="caution">
    <text evidence="8">The sequence shown here is derived from an EMBL/GenBank/DDBJ whole genome shotgun (WGS) entry which is preliminary data.</text>
</comment>
<evidence type="ECO:0000313" key="9">
    <source>
        <dbReference type="Proteomes" id="UP001152888"/>
    </source>
</evidence>
<dbReference type="GO" id="GO:0046839">
    <property type="term" value="P:phospholipid dephosphorylation"/>
    <property type="evidence" value="ECO:0007669"/>
    <property type="project" value="TreeGrafter"/>
</dbReference>
<dbReference type="GO" id="GO:0005886">
    <property type="term" value="C:plasma membrane"/>
    <property type="evidence" value="ECO:0007669"/>
    <property type="project" value="TreeGrafter"/>
</dbReference>
<feature type="transmembrane region" description="Helical" evidence="6">
    <location>
        <begin position="64"/>
        <end position="87"/>
    </location>
</feature>
<dbReference type="Pfam" id="PF01569">
    <property type="entry name" value="PAP2"/>
    <property type="match status" value="1"/>
</dbReference>
<dbReference type="PANTHER" id="PTHR10165:SF103">
    <property type="entry name" value="PHOSPHOLIPID PHOSPHATASE HOMOLOG 1.2 HOMOLOG"/>
    <property type="match status" value="1"/>
</dbReference>
<dbReference type="SMART" id="SM00014">
    <property type="entry name" value="acidPPc"/>
    <property type="match status" value="1"/>
</dbReference>
<dbReference type="AlphaFoldDB" id="A0A9P0JWZ1"/>
<reference evidence="8" key="1">
    <citation type="submission" date="2022-03" db="EMBL/GenBank/DDBJ databases">
        <authorList>
            <person name="Sayadi A."/>
        </authorList>
    </citation>
    <scope>NUCLEOTIDE SEQUENCE</scope>
</reference>
<evidence type="ECO:0000256" key="5">
    <source>
        <dbReference type="ARBA" id="ARBA00023136"/>
    </source>
</evidence>
<evidence type="ECO:0000259" key="7">
    <source>
        <dbReference type="SMART" id="SM00014"/>
    </source>
</evidence>
<comment type="similarity">
    <text evidence="2">Belongs to the PA-phosphatase related phosphoesterase family.</text>
</comment>
<comment type="subcellular location">
    <subcellularLocation>
        <location evidence="1">Membrane</location>
        <topology evidence="1">Multi-pass membrane protein</topology>
    </subcellularLocation>
</comment>
<dbReference type="InterPro" id="IPR043216">
    <property type="entry name" value="PAP-like"/>
</dbReference>
<name>A0A9P0JWZ1_ACAOB</name>
<keyword evidence="3 6" id="KW-0812">Transmembrane</keyword>
<sequence>MMYDLTERAIMSALKDNKGMVTPTPSERACPPPVHVNIGADTEKPPQQDSPPFRIWRKVRTSHAINGFLAIFVIVLLIITEYGYIPGTKMGYTCQDPSISHKYRGEVITPVMLGVGCFLLPLLVLVFTEILIKDSVKRMDVWNLWFLYKECLVGGILVLVLTEMAKVIVGEHRPHFLDVCEPDTAVGCSPGSFIEDYRCTSTKYKGYFVVDSSRSFPSGHSSTSVFVGIFSAYIIHSRLLTSRTGYLAKPFLISLCLSWSLICSLTRITDRRHHWWDVLAGVFLGLVGVTYTICLVRKKMDSYEDDEPPTKITTSTTTLLDVKNKDATSVII</sequence>
<accession>A0A9P0JWZ1</accession>